<gene>
    <name evidence="1" type="ORF">Tci_049807</name>
</gene>
<reference evidence="1" key="1">
    <citation type="journal article" date="2019" name="Sci. Rep.">
        <title>Draft genome of Tanacetum cinerariifolium, the natural source of mosquito coil.</title>
        <authorList>
            <person name="Yamashiro T."/>
            <person name="Shiraishi A."/>
            <person name="Satake H."/>
            <person name="Nakayama K."/>
        </authorList>
    </citation>
    <scope>NUCLEOTIDE SEQUENCE</scope>
</reference>
<sequence>MGDVEINTLTMEQYMALHRGNNRPGMVRPEILNDVDFEIKGQFIKELRLNLFAATEDEDAHEHVKRILDIVDLFHIPSVTH</sequence>
<comment type="caution">
    <text evidence="1">The sequence shown here is derived from an EMBL/GenBank/DDBJ whole genome shotgun (WGS) entry which is preliminary data.</text>
</comment>
<accession>A0A6L2MWP2</accession>
<evidence type="ECO:0000313" key="1">
    <source>
        <dbReference type="EMBL" id="GEU77829.1"/>
    </source>
</evidence>
<dbReference type="AlphaFoldDB" id="A0A6L2MWP2"/>
<protein>
    <submittedName>
        <fullName evidence="1">Uncharacterized protein</fullName>
    </submittedName>
</protein>
<name>A0A6L2MWP2_TANCI</name>
<organism evidence="1">
    <name type="scientific">Tanacetum cinerariifolium</name>
    <name type="common">Dalmatian daisy</name>
    <name type="synonym">Chrysanthemum cinerariifolium</name>
    <dbReference type="NCBI Taxonomy" id="118510"/>
    <lineage>
        <taxon>Eukaryota</taxon>
        <taxon>Viridiplantae</taxon>
        <taxon>Streptophyta</taxon>
        <taxon>Embryophyta</taxon>
        <taxon>Tracheophyta</taxon>
        <taxon>Spermatophyta</taxon>
        <taxon>Magnoliopsida</taxon>
        <taxon>eudicotyledons</taxon>
        <taxon>Gunneridae</taxon>
        <taxon>Pentapetalae</taxon>
        <taxon>asterids</taxon>
        <taxon>campanulids</taxon>
        <taxon>Asterales</taxon>
        <taxon>Asteraceae</taxon>
        <taxon>Asteroideae</taxon>
        <taxon>Anthemideae</taxon>
        <taxon>Anthemidinae</taxon>
        <taxon>Tanacetum</taxon>
    </lineage>
</organism>
<proteinExistence type="predicted"/>
<dbReference type="EMBL" id="BKCJ010007552">
    <property type="protein sequence ID" value="GEU77829.1"/>
    <property type="molecule type" value="Genomic_DNA"/>
</dbReference>